<sequence length="462" mass="50209">MFLLKCLIKGKHMKRSRLARAAVAAAAVAGLVLAGCGDTDAPGGEQADVSVLAMDASQMQTLQKLTKRHFTAETGITVDYTLLPENEARERMNREFATQAGTYDVASVSAYEVPIYADNGWLAPLDSYVRADEDFDQGDVFPNLVSSLTGEDGKLYAEPFYGEGSFLMYRKDLFRKDGLTMPPNPTWEQVAGLAARIDGTDGASGICLRGLPGWGQNLAPLNTVVNTFGGTWYDMDWNARLTSPEFKKAVGFYVDLLRTHGQPAADRMGVLEILDRFVEGKCAMMYDATSLASSIEADGSAVKGRVGYVPAPHDRTEKAGWLWTWAWGIQQAAENKDAAWEFISWASSKEYQELVGREVGWTAAPAGNRKSLYSNPRYQQAADAWYRQEYTAATDSADPRNPGVDPRPYTGIGFLGIPEFAVLGTAVSQQIAAAIAGQQSVDAALEKSQDLAQAAAAKYRGE</sequence>
<dbReference type="PANTHER" id="PTHR43649">
    <property type="entry name" value="ARABINOSE-BINDING PROTEIN-RELATED"/>
    <property type="match status" value="1"/>
</dbReference>
<reference evidence="3" key="1">
    <citation type="submission" date="2017-11" db="EMBL/GenBank/DDBJ databases">
        <authorList>
            <person name="Wibberg D."/>
        </authorList>
    </citation>
    <scope>NUCLEOTIDE SEQUENCE [LARGE SCALE GENOMIC DNA]</scope>
</reference>
<accession>A0A2N9B537</accession>
<evidence type="ECO:0000313" key="2">
    <source>
        <dbReference type="EMBL" id="SOR78424.1"/>
    </source>
</evidence>
<dbReference type="InterPro" id="IPR006059">
    <property type="entry name" value="SBP"/>
</dbReference>
<keyword evidence="1" id="KW-0732">Signal</keyword>
<organism evidence="2 3">
    <name type="scientific">Streptomyces chartreusis NRRL 3882</name>
    <dbReference type="NCBI Taxonomy" id="1079985"/>
    <lineage>
        <taxon>Bacteria</taxon>
        <taxon>Bacillati</taxon>
        <taxon>Actinomycetota</taxon>
        <taxon>Actinomycetes</taxon>
        <taxon>Kitasatosporales</taxon>
        <taxon>Streptomycetaceae</taxon>
        <taxon>Streptomyces</taxon>
    </lineage>
</organism>
<evidence type="ECO:0000313" key="3">
    <source>
        <dbReference type="Proteomes" id="UP000235464"/>
    </source>
</evidence>
<proteinExistence type="predicted"/>
<dbReference type="Pfam" id="PF01547">
    <property type="entry name" value="SBP_bac_1"/>
    <property type="match status" value="1"/>
</dbReference>
<dbReference type="InterPro" id="IPR050490">
    <property type="entry name" value="Bact_solute-bd_prot1"/>
</dbReference>
<evidence type="ECO:0000256" key="1">
    <source>
        <dbReference type="SAM" id="SignalP"/>
    </source>
</evidence>
<dbReference type="CDD" id="cd13585">
    <property type="entry name" value="PBP2_TMBP_like"/>
    <property type="match status" value="1"/>
</dbReference>
<protein>
    <submittedName>
        <fullName evidence="2">Putative ABC transporter-binding protein</fullName>
    </submittedName>
</protein>
<dbReference type="EMBL" id="LT963352">
    <property type="protein sequence ID" value="SOR78424.1"/>
    <property type="molecule type" value="Genomic_DNA"/>
</dbReference>
<dbReference type="AlphaFoldDB" id="A0A2N9B537"/>
<dbReference type="Gene3D" id="3.40.190.10">
    <property type="entry name" value="Periplasmic binding protein-like II"/>
    <property type="match status" value="2"/>
</dbReference>
<dbReference type="SUPFAM" id="SSF53850">
    <property type="entry name" value="Periplasmic binding protein-like II"/>
    <property type="match status" value="1"/>
</dbReference>
<dbReference type="Proteomes" id="UP000235464">
    <property type="component" value="Chromosome I"/>
</dbReference>
<dbReference type="PANTHER" id="PTHR43649:SF12">
    <property type="entry name" value="DIACETYLCHITOBIOSE BINDING PROTEIN DASA"/>
    <property type="match status" value="1"/>
</dbReference>
<feature type="signal peptide" evidence="1">
    <location>
        <begin position="1"/>
        <end position="34"/>
    </location>
</feature>
<feature type="chain" id="PRO_5038458344" evidence="1">
    <location>
        <begin position="35"/>
        <end position="462"/>
    </location>
</feature>
<name>A0A2N9B537_STRCX</name>
<keyword evidence="3" id="KW-1185">Reference proteome</keyword>
<gene>
    <name evidence="2" type="ORF">SCNRRL3882_1892</name>
</gene>